<accession>A0A6G1C7W7</accession>
<proteinExistence type="predicted"/>
<dbReference type="AlphaFoldDB" id="A0A6G1C7W7"/>
<protein>
    <submittedName>
        <fullName evidence="1">Uncharacterized protein</fullName>
    </submittedName>
</protein>
<sequence length="107" mass="12002">MVRDPQAPDLDPEPLCLDAIQVRRRLSALYGLPEVVFVCTVKPILQAVEDHVLFPFTPYWSHQRWARNRGNILVPGYLPNLVDGDNGEEEDGFVPLPLGGRHGILGF</sequence>
<evidence type="ECO:0000313" key="1">
    <source>
        <dbReference type="EMBL" id="KAF0896077.1"/>
    </source>
</evidence>
<reference evidence="1 2" key="1">
    <citation type="submission" date="2019-11" db="EMBL/GenBank/DDBJ databases">
        <title>Whole genome sequence of Oryza granulata.</title>
        <authorList>
            <person name="Li W."/>
        </authorList>
    </citation>
    <scope>NUCLEOTIDE SEQUENCE [LARGE SCALE GENOMIC DNA]</scope>
    <source>
        <strain evidence="2">cv. Menghai</strain>
        <tissue evidence="1">Leaf</tissue>
    </source>
</reference>
<dbReference type="EMBL" id="SPHZ02000010">
    <property type="protein sequence ID" value="KAF0896077.1"/>
    <property type="molecule type" value="Genomic_DNA"/>
</dbReference>
<gene>
    <name evidence="1" type="ORF">E2562_018192</name>
</gene>
<evidence type="ECO:0000313" key="2">
    <source>
        <dbReference type="Proteomes" id="UP000479710"/>
    </source>
</evidence>
<dbReference type="Proteomes" id="UP000479710">
    <property type="component" value="Unassembled WGS sequence"/>
</dbReference>
<comment type="caution">
    <text evidence="1">The sequence shown here is derived from an EMBL/GenBank/DDBJ whole genome shotgun (WGS) entry which is preliminary data.</text>
</comment>
<organism evidence="1 2">
    <name type="scientific">Oryza meyeriana var. granulata</name>
    <dbReference type="NCBI Taxonomy" id="110450"/>
    <lineage>
        <taxon>Eukaryota</taxon>
        <taxon>Viridiplantae</taxon>
        <taxon>Streptophyta</taxon>
        <taxon>Embryophyta</taxon>
        <taxon>Tracheophyta</taxon>
        <taxon>Spermatophyta</taxon>
        <taxon>Magnoliopsida</taxon>
        <taxon>Liliopsida</taxon>
        <taxon>Poales</taxon>
        <taxon>Poaceae</taxon>
        <taxon>BOP clade</taxon>
        <taxon>Oryzoideae</taxon>
        <taxon>Oryzeae</taxon>
        <taxon>Oryzinae</taxon>
        <taxon>Oryza</taxon>
        <taxon>Oryza meyeriana</taxon>
    </lineage>
</organism>
<keyword evidence="2" id="KW-1185">Reference proteome</keyword>
<name>A0A6G1C7W7_9ORYZ</name>